<organism evidence="1 2">
    <name type="scientific">Cytobacillus praedii</name>
    <dbReference type="NCBI Taxonomy" id="1742358"/>
    <lineage>
        <taxon>Bacteria</taxon>
        <taxon>Bacillati</taxon>
        <taxon>Bacillota</taxon>
        <taxon>Bacilli</taxon>
        <taxon>Bacillales</taxon>
        <taxon>Bacillaceae</taxon>
        <taxon>Cytobacillus</taxon>
    </lineage>
</organism>
<accession>A0A4R1AY83</accession>
<evidence type="ECO:0000313" key="2">
    <source>
        <dbReference type="Proteomes" id="UP000293846"/>
    </source>
</evidence>
<sequence>MKKLVDPIENFEKLLQKYPDEVKNTYEFYSFFKKLPLANQRFDYVPIIELGTIFKYKKPKIFFEMRKFSKKSSVIDLITSSETDLERAIDVINKLKNQ</sequence>
<name>A0A4R1AY83_9BACI</name>
<protein>
    <submittedName>
        <fullName evidence="1">Uncharacterized protein</fullName>
    </submittedName>
</protein>
<dbReference type="AlphaFoldDB" id="A0A4R1AY83"/>
<dbReference type="Proteomes" id="UP000293846">
    <property type="component" value="Unassembled WGS sequence"/>
</dbReference>
<evidence type="ECO:0000313" key="1">
    <source>
        <dbReference type="EMBL" id="TCJ02212.1"/>
    </source>
</evidence>
<dbReference type="EMBL" id="SJTH01000037">
    <property type="protein sequence ID" value="TCJ02212.1"/>
    <property type="molecule type" value="Genomic_DNA"/>
</dbReference>
<gene>
    <name evidence="1" type="ORF">E0Y62_20270</name>
</gene>
<keyword evidence="2" id="KW-1185">Reference proteome</keyword>
<dbReference type="RefSeq" id="WP_057765444.1">
    <property type="nucleotide sequence ID" value="NZ_CP183326.1"/>
</dbReference>
<comment type="caution">
    <text evidence="1">The sequence shown here is derived from an EMBL/GenBank/DDBJ whole genome shotgun (WGS) entry which is preliminary data.</text>
</comment>
<proteinExistence type="predicted"/>
<dbReference type="OrthoDB" id="2923257at2"/>
<reference evidence="1 2" key="1">
    <citation type="submission" date="2019-03" db="EMBL/GenBank/DDBJ databases">
        <authorList>
            <person name="Jensen L."/>
            <person name="Storgaard J."/>
            <person name="Sulaj E."/>
            <person name="Schramm A."/>
            <person name="Marshall I.P.G."/>
        </authorList>
    </citation>
    <scope>NUCLEOTIDE SEQUENCE [LARGE SCALE GENOMIC DNA]</scope>
    <source>
        <strain evidence="1 2">2017H2G3</strain>
    </source>
</reference>